<dbReference type="EMBL" id="CM056786">
    <property type="protein sequence ID" value="KAJ8729612.1"/>
    <property type="molecule type" value="Genomic_DNA"/>
</dbReference>
<sequence>MSSKSISFMLENGLNLREVVTTGSILHINQDYDEPDLKSDENADILNKIDVLGKPVPNFAEFSEKLVAIDDSGFVKKKIIEEGGGLPLHEGCTVSIAFSGYWENEQEPFDLVPLKRPMEVDLKENGLLPGLQMAIKSMLLGEIAVFLLSYKVMYGEMGVPPRIKPKANCVFYIKVTRNILTPKEGKINFLEPNMFERVNHEVKLLYSSGSTLYKTNNYIAASQCFKKAVNMLHRCRLANEEEEAIQEKLLKKLYLNLVVCYNKVNKPLMACTACNELNRLRSLWNNPKALYQNARALRTIGCYDEAHRRLKKAMKLQPENEEIEAEYKLLMKAWTASLETKQNAETVKEAAIGLVSDTFKREVDELVRNFKTNGDEEQLIIPSHFNSDEIAYFKEVCVRENLFFTKEDSGFPEKCDDALSVEEIN</sequence>
<evidence type="ECO:0000313" key="1">
    <source>
        <dbReference type="EMBL" id="KAJ8729612.1"/>
    </source>
</evidence>
<gene>
    <name evidence="1" type="ORF">PYW08_001193</name>
</gene>
<comment type="caution">
    <text evidence="1">The sequence shown here is derived from an EMBL/GenBank/DDBJ whole genome shotgun (WGS) entry which is preliminary data.</text>
</comment>
<protein>
    <submittedName>
        <fullName evidence="1">Uncharacterized protein</fullName>
    </submittedName>
</protein>
<evidence type="ECO:0000313" key="2">
    <source>
        <dbReference type="Proteomes" id="UP001231649"/>
    </source>
</evidence>
<organism evidence="1 2">
    <name type="scientific">Mythimna loreyi</name>
    <dbReference type="NCBI Taxonomy" id="667449"/>
    <lineage>
        <taxon>Eukaryota</taxon>
        <taxon>Metazoa</taxon>
        <taxon>Ecdysozoa</taxon>
        <taxon>Arthropoda</taxon>
        <taxon>Hexapoda</taxon>
        <taxon>Insecta</taxon>
        <taxon>Pterygota</taxon>
        <taxon>Neoptera</taxon>
        <taxon>Endopterygota</taxon>
        <taxon>Lepidoptera</taxon>
        <taxon>Glossata</taxon>
        <taxon>Ditrysia</taxon>
        <taxon>Noctuoidea</taxon>
        <taxon>Noctuidae</taxon>
        <taxon>Noctuinae</taxon>
        <taxon>Hadenini</taxon>
        <taxon>Mythimna</taxon>
    </lineage>
</organism>
<dbReference type="Proteomes" id="UP001231649">
    <property type="component" value="Chromosome 10"/>
</dbReference>
<reference evidence="1" key="1">
    <citation type="submission" date="2023-03" db="EMBL/GenBank/DDBJ databases">
        <title>Chromosome-level genomes of two armyworms, Mythimna separata and Mythimna loreyi, provide insights into the biosynthesis and reception of sex pheromones.</title>
        <authorList>
            <person name="Zhao H."/>
        </authorList>
    </citation>
    <scope>NUCLEOTIDE SEQUENCE</scope>
    <source>
        <strain evidence="1">BeijingLab</strain>
    </source>
</reference>
<keyword evidence="2" id="KW-1185">Reference proteome</keyword>
<accession>A0ACC2R1T8</accession>
<proteinExistence type="predicted"/>
<name>A0ACC2R1T8_9NEOP</name>